<evidence type="ECO:0000256" key="5">
    <source>
        <dbReference type="ARBA" id="ARBA00023284"/>
    </source>
</evidence>
<dbReference type="GO" id="GO:0004602">
    <property type="term" value="F:glutathione peroxidase activity"/>
    <property type="evidence" value="ECO:0007669"/>
    <property type="project" value="UniProtKB-EC"/>
</dbReference>
<evidence type="ECO:0000256" key="3">
    <source>
        <dbReference type="ARBA" id="ARBA00022982"/>
    </source>
</evidence>
<evidence type="ECO:0000256" key="4">
    <source>
        <dbReference type="ARBA" id="ARBA00023157"/>
    </source>
</evidence>
<evidence type="ECO:0000256" key="2">
    <source>
        <dbReference type="ARBA" id="ARBA00022448"/>
    </source>
</evidence>
<keyword evidence="5" id="KW-0676">Redox-active center</keyword>
<dbReference type="InterPro" id="IPR036249">
    <property type="entry name" value="Thioredoxin-like_sf"/>
</dbReference>
<dbReference type="Gene3D" id="3.40.30.10">
    <property type="entry name" value="Glutaredoxin"/>
    <property type="match status" value="1"/>
</dbReference>
<keyword evidence="10" id="KW-1185">Reference proteome</keyword>
<dbReference type="PANTHER" id="PTHR45694">
    <property type="entry name" value="GLUTAREDOXIN 2"/>
    <property type="match status" value="1"/>
</dbReference>
<dbReference type="PROSITE" id="PS51354">
    <property type="entry name" value="GLUTAREDOXIN_2"/>
    <property type="match status" value="1"/>
</dbReference>
<reference evidence="9 10" key="1">
    <citation type="journal article" date="2019" name="BMC Genomics">
        <title>Chromosome level assembly and comparative genome analysis confirm lager-brewing yeasts originated from a single hybridization.</title>
        <authorList>
            <person name="Salazar A.N."/>
            <person name="Gorter de Vries A.R."/>
            <person name="van den Broek M."/>
            <person name="Brouwers N."/>
            <person name="de la Torre Cortes P."/>
            <person name="Kuijpers N.G.A."/>
            <person name="Daran J.G."/>
            <person name="Abeel T."/>
        </authorList>
    </citation>
    <scope>NUCLEOTIDE SEQUENCE [LARGE SCALE GENOMIC DNA]</scope>
    <source>
        <strain evidence="9 10">CBS 1483</strain>
    </source>
</reference>
<keyword evidence="2" id="KW-0813">Transport</keyword>
<dbReference type="Proteomes" id="UP000501346">
    <property type="component" value="Chromosome SeIII-ScIII"/>
</dbReference>
<dbReference type="OrthoDB" id="418495at2759"/>
<comment type="catalytic activity">
    <reaction evidence="1">
        <text>2 glutathione + H2O2 = glutathione disulfide + 2 H2O</text>
        <dbReference type="Rhea" id="RHEA:16833"/>
        <dbReference type="ChEBI" id="CHEBI:15377"/>
        <dbReference type="ChEBI" id="CHEBI:16240"/>
        <dbReference type="ChEBI" id="CHEBI:57925"/>
        <dbReference type="ChEBI" id="CHEBI:58297"/>
        <dbReference type="EC" id="1.11.1.9"/>
    </reaction>
</comment>
<dbReference type="SUPFAM" id="SSF52833">
    <property type="entry name" value="Thioredoxin-like"/>
    <property type="match status" value="1"/>
</dbReference>
<feature type="domain" description="Glutaredoxin" evidence="8">
    <location>
        <begin position="19"/>
        <end position="85"/>
    </location>
</feature>
<dbReference type="GO" id="GO:0005634">
    <property type="term" value="C:nucleus"/>
    <property type="evidence" value="ECO:0007669"/>
    <property type="project" value="TreeGrafter"/>
</dbReference>
<dbReference type="GO" id="GO:0004364">
    <property type="term" value="F:glutathione transferase activity"/>
    <property type="evidence" value="ECO:0007669"/>
    <property type="project" value="UniProtKB-EC"/>
</dbReference>
<evidence type="ECO:0000256" key="7">
    <source>
        <dbReference type="ARBA" id="ARBA00047960"/>
    </source>
</evidence>
<evidence type="ECO:0000313" key="9">
    <source>
        <dbReference type="EMBL" id="QID83865.1"/>
    </source>
</evidence>
<dbReference type="AlphaFoldDB" id="A0A6C1E405"/>
<dbReference type="InterPro" id="IPR014025">
    <property type="entry name" value="Glutaredoxin_subgr"/>
</dbReference>
<dbReference type="InterPro" id="IPR002109">
    <property type="entry name" value="Glutaredoxin"/>
</dbReference>
<keyword evidence="4" id="KW-1015">Disulfide bond</keyword>
<dbReference type="InterPro" id="IPR011767">
    <property type="entry name" value="GLR_AS"/>
</dbReference>
<evidence type="ECO:0000256" key="1">
    <source>
        <dbReference type="ARBA" id="ARBA00000217"/>
    </source>
</evidence>
<dbReference type="CDD" id="cd03419">
    <property type="entry name" value="GRX_GRXh_1_2_like"/>
    <property type="match status" value="1"/>
</dbReference>
<dbReference type="EMBL" id="CP049000">
    <property type="protein sequence ID" value="QID83865.1"/>
    <property type="molecule type" value="Genomic_DNA"/>
</dbReference>
<dbReference type="GO" id="GO:0015038">
    <property type="term" value="F:glutathione disulfide oxidoreductase activity"/>
    <property type="evidence" value="ECO:0007669"/>
    <property type="project" value="TreeGrafter"/>
</dbReference>
<dbReference type="Pfam" id="PF00462">
    <property type="entry name" value="Glutaredoxin"/>
    <property type="match status" value="1"/>
</dbReference>
<gene>
    <name evidence="9" type="primary">GRX1</name>
    <name evidence="9" type="ORF">GRS66_006345</name>
</gene>
<protein>
    <submittedName>
        <fullName evidence="9">Glutaredoxin-1</fullName>
    </submittedName>
</protein>
<dbReference type="PROSITE" id="PS00195">
    <property type="entry name" value="GLUTAREDOXIN_1"/>
    <property type="match status" value="1"/>
</dbReference>
<comment type="catalytic activity">
    <reaction evidence="7">
        <text>RX + glutathione = an S-substituted glutathione + a halide anion + H(+)</text>
        <dbReference type="Rhea" id="RHEA:16437"/>
        <dbReference type="ChEBI" id="CHEBI:15378"/>
        <dbReference type="ChEBI" id="CHEBI:16042"/>
        <dbReference type="ChEBI" id="CHEBI:17792"/>
        <dbReference type="ChEBI" id="CHEBI:57925"/>
        <dbReference type="ChEBI" id="CHEBI:90779"/>
        <dbReference type="EC" id="2.5.1.18"/>
    </reaction>
</comment>
<dbReference type="GO" id="GO:0034599">
    <property type="term" value="P:cellular response to oxidative stress"/>
    <property type="evidence" value="ECO:0007669"/>
    <property type="project" value="TreeGrafter"/>
</dbReference>
<comment type="catalytic activity">
    <reaction evidence="6">
        <text>1-chloro-2,4-dinitrobenzene + glutathione = 2,4-dinitrophenyl-S-glutathione + chloride + H(+)</text>
        <dbReference type="Rhea" id="RHEA:51220"/>
        <dbReference type="ChEBI" id="CHEBI:15378"/>
        <dbReference type="ChEBI" id="CHEBI:17996"/>
        <dbReference type="ChEBI" id="CHEBI:34718"/>
        <dbReference type="ChEBI" id="CHEBI:57925"/>
        <dbReference type="ChEBI" id="CHEBI:133977"/>
        <dbReference type="EC" id="2.5.1.18"/>
    </reaction>
</comment>
<accession>A0A6C1E405</accession>
<keyword evidence="3" id="KW-0249">Electron transport</keyword>
<evidence type="ECO:0000259" key="8">
    <source>
        <dbReference type="Pfam" id="PF00462"/>
    </source>
</evidence>
<dbReference type="PRINTS" id="PR00160">
    <property type="entry name" value="GLUTAREDOXIN"/>
</dbReference>
<organism evidence="9 10">
    <name type="scientific">Saccharomyces pastorianus</name>
    <name type="common">Lager yeast</name>
    <name type="synonym">Saccharomyces cerevisiae x Saccharomyces eubayanus</name>
    <dbReference type="NCBI Taxonomy" id="27292"/>
    <lineage>
        <taxon>Eukaryota</taxon>
        <taxon>Fungi</taxon>
        <taxon>Dikarya</taxon>
        <taxon>Ascomycota</taxon>
        <taxon>Saccharomycotina</taxon>
        <taxon>Saccharomycetes</taxon>
        <taxon>Saccharomycetales</taxon>
        <taxon>Saccharomycetaceae</taxon>
        <taxon>Saccharomyces</taxon>
    </lineage>
</organism>
<dbReference type="NCBIfam" id="TIGR02180">
    <property type="entry name" value="GRX_euk"/>
    <property type="match status" value="1"/>
</dbReference>
<sequence>MVSQETIDHVKELIAEKEIFVASKTYCPYCHAALNTLFQKLNVPKSKVLVLQLNEMKDGVDIQAALYQLNGQRTVPNIYINGKHIGGNDDLQELRETGELEELLEPILAN</sequence>
<dbReference type="FunFam" id="3.40.30.10:FF:000026">
    <property type="entry name" value="Glutaredoxin 2"/>
    <property type="match status" value="1"/>
</dbReference>
<name>A0A6C1E405_SACPS</name>
<evidence type="ECO:0000256" key="6">
    <source>
        <dbReference type="ARBA" id="ARBA00035808"/>
    </source>
</evidence>
<evidence type="ECO:0000313" key="10">
    <source>
        <dbReference type="Proteomes" id="UP000501346"/>
    </source>
</evidence>
<dbReference type="InterPro" id="IPR011899">
    <property type="entry name" value="Glutaredoxin_euk/vir"/>
</dbReference>
<proteinExistence type="predicted"/>
<dbReference type="PANTHER" id="PTHR45694:SF18">
    <property type="entry name" value="GLUTAREDOXIN-1-RELATED"/>
    <property type="match status" value="1"/>
</dbReference>
<dbReference type="GO" id="GO:0005737">
    <property type="term" value="C:cytoplasm"/>
    <property type="evidence" value="ECO:0007669"/>
    <property type="project" value="TreeGrafter"/>
</dbReference>